<dbReference type="Gene3D" id="1.10.10.10">
    <property type="entry name" value="Winged helix-like DNA-binding domain superfamily/Winged helix DNA-binding domain"/>
    <property type="match status" value="1"/>
</dbReference>
<accession>A0A6S6U910</accession>
<evidence type="ECO:0000256" key="4">
    <source>
        <dbReference type="ARBA" id="ARBA00023163"/>
    </source>
</evidence>
<dbReference type="SMART" id="SM00421">
    <property type="entry name" value="HTH_LUXR"/>
    <property type="match status" value="1"/>
</dbReference>
<dbReference type="InterPro" id="IPR000792">
    <property type="entry name" value="Tscrpt_reg_LuxR_C"/>
</dbReference>
<evidence type="ECO:0000256" key="1">
    <source>
        <dbReference type="ARBA" id="ARBA00010641"/>
    </source>
</evidence>
<dbReference type="Pfam" id="PF08281">
    <property type="entry name" value="Sigma70_r4_2"/>
    <property type="match status" value="1"/>
</dbReference>
<protein>
    <submittedName>
        <fullName evidence="6">RNA polymerase sigma-70 factor, ECF subfamily</fullName>
    </submittedName>
</protein>
<dbReference type="InterPro" id="IPR014284">
    <property type="entry name" value="RNA_pol_sigma-70_dom"/>
</dbReference>
<dbReference type="NCBIfam" id="TIGR02937">
    <property type="entry name" value="sigma70-ECF"/>
    <property type="match status" value="1"/>
</dbReference>
<sequence length="183" mass="21378">MSQLLQINSQREFQEIYHKHFNGLANYAYFVLKDKDAAKDVVQDVFLDLWNKRASLSITTSLEAYLVRAVKFKSIDFIRKDKTKQQYVEKMTPTSLPLTEDHSDDEEQTANRKKQLSYAIAQLPTKCRQVFLLSRLNGYTYKEIAEEMNISPKTVENQISRALKLLRQTLSDVMILILFLCFL</sequence>
<keyword evidence="3" id="KW-0731">Sigma factor</keyword>
<dbReference type="Pfam" id="PF04542">
    <property type="entry name" value="Sigma70_r2"/>
    <property type="match status" value="1"/>
</dbReference>
<dbReference type="CDD" id="cd06171">
    <property type="entry name" value="Sigma70_r4"/>
    <property type="match status" value="1"/>
</dbReference>
<name>A0A6S6U910_9BACT</name>
<dbReference type="InterPro" id="IPR039425">
    <property type="entry name" value="RNA_pol_sigma-70-like"/>
</dbReference>
<dbReference type="InterPro" id="IPR007627">
    <property type="entry name" value="RNA_pol_sigma70_r2"/>
</dbReference>
<keyword evidence="2" id="KW-0805">Transcription regulation</keyword>
<keyword evidence="4" id="KW-0804">Transcription</keyword>
<dbReference type="InterPro" id="IPR013325">
    <property type="entry name" value="RNA_pol_sigma_r2"/>
</dbReference>
<dbReference type="PANTHER" id="PTHR43133">
    <property type="entry name" value="RNA POLYMERASE ECF-TYPE SIGMA FACTO"/>
    <property type="match status" value="1"/>
</dbReference>
<dbReference type="NCBIfam" id="TIGR02985">
    <property type="entry name" value="Sig70_bacteroi1"/>
    <property type="match status" value="1"/>
</dbReference>
<dbReference type="EMBL" id="CACVAQ010000508">
    <property type="protein sequence ID" value="CAA6829656.1"/>
    <property type="molecule type" value="Genomic_DNA"/>
</dbReference>
<dbReference type="InterPro" id="IPR013324">
    <property type="entry name" value="RNA_pol_sigma_r3/r4-like"/>
</dbReference>
<proteinExistence type="inferred from homology"/>
<dbReference type="InterPro" id="IPR013249">
    <property type="entry name" value="RNA_pol_sigma70_r4_t2"/>
</dbReference>
<dbReference type="GO" id="GO:0006352">
    <property type="term" value="P:DNA-templated transcription initiation"/>
    <property type="evidence" value="ECO:0007669"/>
    <property type="project" value="InterPro"/>
</dbReference>
<comment type="similarity">
    <text evidence="1">Belongs to the sigma-70 factor family. ECF subfamily.</text>
</comment>
<evidence type="ECO:0000256" key="3">
    <source>
        <dbReference type="ARBA" id="ARBA00023082"/>
    </source>
</evidence>
<evidence type="ECO:0000256" key="2">
    <source>
        <dbReference type="ARBA" id="ARBA00023015"/>
    </source>
</evidence>
<dbReference type="PANTHER" id="PTHR43133:SF46">
    <property type="entry name" value="RNA POLYMERASE SIGMA-70 FACTOR ECF SUBFAMILY"/>
    <property type="match status" value="1"/>
</dbReference>
<reference evidence="6" key="1">
    <citation type="submission" date="2020-01" db="EMBL/GenBank/DDBJ databases">
        <authorList>
            <person name="Meier V. D."/>
            <person name="Meier V D."/>
        </authorList>
    </citation>
    <scope>NUCLEOTIDE SEQUENCE</scope>
    <source>
        <strain evidence="6">HLG_WM_MAG_10</strain>
    </source>
</reference>
<dbReference type="GO" id="GO:0003677">
    <property type="term" value="F:DNA binding"/>
    <property type="evidence" value="ECO:0007669"/>
    <property type="project" value="InterPro"/>
</dbReference>
<dbReference type="Gene3D" id="1.10.1740.10">
    <property type="match status" value="1"/>
</dbReference>
<evidence type="ECO:0000313" key="6">
    <source>
        <dbReference type="EMBL" id="CAA6829656.1"/>
    </source>
</evidence>
<evidence type="ECO:0000259" key="5">
    <source>
        <dbReference type="SMART" id="SM00421"/>
    </source>
</evidence>
<feature type="domain" description="HTH luxR-type" evidence="5">
    <location>
        <begin position="120"/>
        <end position="179"/>
    </location>
</feature>
<organism evidence="6">
    <name type="scientific">uncultured Aureispira sp</name>
    <dbReference type="NCBI Taxonomy" id="1331704"/>
    <lineage>
        <taxon>Bacteria</taxon>
        <taxon>Pseudomonadati</taxon>
        <taxon>Bacteroidota</taxon>
        <taxon>Saprospiria</taxon>
        <taxon>Saprospirales</taxon>
        <taxon>Saprospiraceae</taxon>
        <taxon>Aureispira</taxon>
        <taxon>environmental samples</taxon>
    </lineage>
</organism>
<dbReference type="InterPro" id="IPR014327">
    <property type="entry name" value="RNA_pol_sigma70_bacteroid"/>
</dbReference>
<dbReference type="InterPro" id="IPR036388">
    <property type="entry name" value="WH-like_DNA-bd_sf"/>
</dbReference>
<dbReference type="AlphaFoldDB" id="A0A6S6U910"/>
<gene>
    <name evidence="6" type="ORF">HELGO_WM25285</name>
</gene>
<dbReference type="SUPFAM" id="SSF88946">
    <property type="entry name" value="Sigma2 domain of RNA polymerase sigma factors"/>
    <property type="match status" value="1"/>
</dbReference>
<dbReference type="GO" id="GO:0016987">
    <property type="term" value="F:sigma factor activity"/>
    <property type="evidence" value="ECO:0007669"/>
    <property type="project" value="UniProtKB-KW"/>
</dbReference>
<dbReference type="SUPFAM" id="SSF88659">
    <property type="entry name" value="Sigma3 and sigma4 domains of RNA polymerase sigma factors"/>
    <property type="match status" value="1"/>
</dbReference>